<reference evidence="6 7" key="1">
    <citation type="submission" date="2017-09" db="EMBL/GenBank/DDBJ databases">
        <title>Depth-based differentiation of microbial function through sediment-hosted aquifers and enrichment of novel symbionts in the deep terrestrial subsurface.</title>
        <authorList>
            <person name="Probst A.J."/>
            <person name="Ladd B."/>
            <person name="Jarett J.K."/>
            <person name="Geller-Mcgrath D.E."/>
            <person name="Sieber C.M."/>
            <person name="Emerson J.B."/>
            <person name="Anantharaman K."/>
            <person name="Thomas B.C."/>
            <person name="Malmstrom R."/>
            <person name="Stieglmeier M."/>
            <person name="Klingl A."/>
            <person name="Woyke T."/>
            <person name="Ryan C.M."/>
            <person name="Banfield J.F."/>
        </authorList>
    </citation>
    <scope>NUCLEOTIDE SEQUENCE [LARGE SCALE GENOMIC DNA]</scope>
    <source>
        <strain evidence="6">CG11_big_fil_rev_8_21_14_0_20_37_16</strain>
    </source>
</reference>
<dbReference type="Pfam" id="PF00535">
    <property type="entry name" value="Glycos_transf_2"/>
    <property type="match status" value="1"/>
</dbReference>
<dbReference type="GO" id="GO:0016757">
    <property type="term" value="F:glycosyltransferase activity"/>
    <property type="evidence" value="ECO:0007669"/>
    <property type="project" value="UniProtKB-KW"/>
</dbReference>
<dbReference type="Gene3D" id="3.90.550.10">
    <property type="entry name" value="Spore Coat Polysaccharide Biosynthesis Protein SpsA, Chain A"/>
    <property type="match status" value="1"/>
</dbReference>
<keyword evidence="3" id="KW-0808">Transferase</keyword>
<evidence type="ECO:0000259" key="5">
    <source>
        <dbReference type="Pfam" id="PF00535"/>
    </source>
</evidence>
<dbReference type="CDD" id="cd04186">
    <property type="entry name" value="GT_2_like_c"/>
    <property type="match status" value="1"/>
</dbReference>
<dbReference type="AlphaFoldDB" id="A0A2H0KJI8"/>
<dbReference type="EMBL" id="PCVK01000102">
    <property type="protein sequence ID" value="PIQ71407.1"/>
    <property type="molecule type" value="Genomic_DNA"/>
</dbReference>
<dbReference type="PANTHER" id="PTHR43179">
    <property type="entry name" value="RHAMNOSYLTRANSFERASE WBBL"/>
    <property type="match status" value="1"/>
</dbReference>
<dbReference type="InterPro" id="IPR001173">
    <property type="entry name" value="Glyco_trans_2-like"/>
</dbReference>
<feature type="domain" description="Glycosyltransferase 2-like" evidence="5">
    <location>
        <begin position="6"/>
        <end position="110"/>
    </location>
</feature>
<sequence>MKNIISIIIVNYNGKKWLKKCLDSLYAQTYKNFEIIFVDNASVDDSVAFVRSNYPEIKIVISKKNLGFAGGNTLGFKYAKGEYVLLLNNDTWAEKDYLLFLLEAFTVIPNLGSVQSKIILMNEPDKLDVCGSYWTDSSFLYHFGMGQDQSKQKYNTPMPFFSNKGASMMLKKEVIDKIGFLDDDFWSYYEETDLCNRIWLSGYECWYYPKAIIHHAVGGTAITFSNSFIQFHNFKNKLMSFLKNFELTTLVKILPIYFIFNFLLSIFWIFQGKLRHFLALYQAIWWNLNHFNKTLKKRSEIQLLRKKADLEYFKIVKKNPKLNYFYSLVIGSRNYEE</sequence>
<organism evidence="6 7">
    <name type="scientific">Candidatus Roizmanbacteria bacterium CG11_big_fil_rev_8_21_14_0_20_37_16</name>
    <dbReference type="NCBI Taxonomy" id="1974857"/>
    <lineage>
        <taxon>Bacteria</taxon>
        <taxon>Candidatus Roizmaniibacteriota</taxon>
    </lineage>
</organism>
<gene>
    <name evidence="6" type="ORF">COV87_03610</name>
</gene>
<feature type="transmembrane region" description="Helical" evidence="4">
    <location>
        <begin position="250"/>
        <end position="270"/>
    </location>
</feature>
<evidence type="ECO:0000256" key="4">
    <source>
        <dbReference type="SAM" id="Phobius"/>
    </source>
</evidence>
<dbReference type="Proteomes" id="UP000229497">
    <property type="component" value="Unassembled WGS sequence"/>
</dbReference>
<protein>
    <recommendedName>
        <fullName evidence="5">Glycosyltransferase 2-like domain-containing protein</fullName>
    </recommendedName>
</protein>
<dbReference type="PANTHER" id="PTHR43179:SF12">
    <property type="entry name" value="GALACTOFURANOSYLTRANSFERASE GLFT2"/>
    <property type="match status" value="1"/>
</dbReference>
<evidence type="ECO:0000256" key="1">
    <source>
        <dbReference type="ARBA" id="ARBA00006739"/>
    </source>
</evidence>
<name>A0A2H0KJI8_9BACT</name>
<accession>A0A2H0KJI8</accession>
<evidence type="ECO:0000256" key="3">
    <source>
        <dbReference type="ARBA" id="ARBA00022679"/>
    </source>
</evidence>
<proteinExistence type="inferred from homology"/>
<keyword evidence="4" id="KW-0472">Membrane</keyword>
<evidence type="ECO:0000256" key="2">
    <source>
        <dbReference type="ARBA" id="ARBA00022676"/>
    </source>
</evidence>
<keyword evidence="4" id="KW-0812">Transmembrane</keyword>
<comment type="similarity">
    <text evidence="1">Belongs to the glycosyltransferase 2 family.</text>
</comment>
<dbReference type="InterPro" id="IPR029044">
    <property type="entry name" value="Nucleotide-diphossugar_trans"/>
</dbReference>
<keyword evidence="4" id="KW-1133">Transmembrane helix</keyword>
<comment type="caution">
    <text evidence="6">The sequence shown here is derived from an EMBL/GenBank/DDBJ whole genome shotgun (WGS) entry which is preliminary data.</text>
</comment>
<evidence type="ECO:0000313" key="7">
    <source>
        <dbReference type="Proteomes" id="UP000229497"/>
    </source>
</evidence>
<keyword evidence="2" id="KW-0328">Glycosyltransferase</keyword>
<dbReference type="SUPFAM" id="SSF53448">
    <property type="entry name" value="Nucleotide-diphospho-sugar transferases"/>
    <property type="match status" value="1"/>
</dbReference>
<evidence type="ECO:0000313" key="6">
    <source>
        <dbReference type="EMBL" id="PIQ71407.1"/>
    </source>
</evidence>